<dbReference type="InterPro" id="IPR009057">
    <property type="entry name" value="Homeodomain-like_sf"/>
</dbReference>
<dbReference type="Gene3D" id="3.40.50.880">
    <property type="match status" value="1"/>
</dbReference>
<keyword evidence="1" id="KW-0805">Transcription regulation</keyword>
<evidence type="ECO:0000313" key="5">
    <source>
        <dbReference type="EMBL" id="TCO60597.1"/>
    </source>
</evidence>
<dbReference type="PROSITE" id="PS01124">
    <property type="entry name" value="HTH_ARAC_FAMILY_2"/>
    <property type="match status" value="1"/>
</dbReference>
<feature type="domain" description="HTH araC/xylS-type" evidence="4">
    <location>
        <begin position="214"/>
        <end position="312"/>
    </location>
</feature>
<name>A0A4R2JNP6_9PSEU</name>
<keyword evidence="3" id="KW-0804">Transcription</keyword>
<keyword evidence="2" id="KW-0238">DNA-binding</keyword>
<evidence type="ECO:0000259" key="4">
    <source>
        <dbReference type="PROSITE" id="PS01124"/>
    </source>
</evidence>
<dbReference type="InterPro" id="IPR018060">
    <property type="entry name" value="HTH_AraC"/>
</dbReference>
<dbReference type="PANTHER" id="PTHR43130:SF3">
    <property type="entry name" value="HTH-TYPE TRANSCRIPTIONAL REGULATOR RV1931C"/>
    <property type="match status" value="1"/>
</dbReference>
<evidence type="ECO:0000256" key="2">
    <source>
        <dbReference type="ARBA" id="ARBA00023125"/>
    </source>
</evidence>
<dbReference type="OrthoDB" id="4110300at2"/>
<dbReference type="PROSITE" id="PS00041">
    <property type="entry name" value="HTH_ARAC_FAMILY_1"/>
    <property type="match status" value="1"/>
</dbReference>
<dbReference type="GO" id="GO:0043565">
    <property type="term" value="F:sequence-specific DNA binding"/>
    <property type="evidence" value="ECO:0007669"/>
    <property type="project" value="InterPro"/>
</dbReference>
<dbReference type="SMART" id="SM00342">
    <property type="entry name" value="HTH_ARAC"/>
    <property type="match status" value="1"/>
</dbReference>
<dbReference type="AlphaFoldDB" id="A0A4R2JNP6"/>
<dbReference type="InterPro" id="IPR002818">
    <property type="entry name" value="DJ-1/PfpI"/>
</dbReference>
<dbReference type="Pfam" id="PF12833">
    <property type="entry name" value="HTH_18"/>
    <property type="match status" value="1"/>
</dbReference>
<dbReference type="SUPFAM" id="SSF52317">
    <property type="entry name" value="Class I glutamine amidotransferase-like"/>
    <property type="match status" value="1"/>
</dbReference>
<keyword evidence="6" id="KW-1185">Reference proteome</keyword>
<dbReference type="PANTHER" id="PTHR43130">
    <property type="entry name" value="ARAC-FAMILY TRANSCRIPTIONAL REGULATOR"/>
    <property type="match status" value="1"/>
</dbReference>
<proteinExistence type="predicted"/>
<accession>A0A4R2JNP6</accession>
<protein>
    <submittedName>
        <fullName evidence="5">Transcriptional regulator GlxA family with amidase domain</fullName>
    </submittedName>
</protein>
<dbReference type="SUPFAM" id="SSF46689">
    <property type="entry name" value="Homeodomain-like"/>
    <property type="match status" value="2"/>
</dbReference>
<dbReference type="InterPro" id="IPR029062">
    <property type="entry name" value="Class_I_gatase-like"/>
</dbReference>
<evidence type="ECO:0000256" key="3">
    <source>
        <dbReference type="ARBA" id="ARBA00023163"/>
    </source>
</evidence>
<gene>
    <name evidence="5" type="ORF">EV192_103172</name>
</gene>
<reference evidence="5 6" key="1">
    <citation type="submission" date="2019-03" db="EMBL/GenBank/DDBJ databases">
        <title>Genomic Encyclopedia of Type Strains, Phase IV (KMG-IV): sequencing the most valuable type-strain genomes for metagenomic binning, comparative biology and taxonomic classification.</title>
        <authorList>
            <person name="Goeker M."/>
        </authorList>
    </citation>
    <scope>NUCLEOTIDE SEQUENCE [LARGE SCALE GENOMIC DNA]</scope>
    <source>
        <strain evidence="5 6">DSM 45934</strain>
    </source>
</reference>
<dbReference type="CDD" id="cd03137">
    <property type="entry name" value="GATase1_AraC_1"/>
    <property type="match status" value="1"/>
</dbReference>
<evidence type="ECO:0000256" key="1">
    <source>
        <dbReference type="ARBA" id="ARBA00023015"/>
    </source>
</evidence>
<dbReference type="InterPro" id="IPR052158">
    <property type="entry name" value="INH-QAR"/>
</dbReference>
<dbReference type="Pfam" id="PF01965">
    <property type="entry name" value="DJ-1_PfpI"/>
    <property type="match status" value="1"/>
</dbReference>
<evidence type="ECO:0000313" key="6">
    <source>
        <dbReference type="Proteomes" id="UP000295680"/>
    </source>
</evidence>
<dbReference type="Proteomes" id="UP000295680">
    <property type="component" value="Unassembled WGS sequence"/>
</dbReference>
<dbReference type="GO" id="GO:0003700">
    <property type="term" value="F:DNA-binding transcription factor activity"/>
    <property type="evidence" value="ECO:0007669"/>
    <property type="project" value="InterPro"/>
</dbReference>
<dbReference type="EMBL" id="SLWS01000003">
    <property type="protein sequence ID" value="TCO60597.1"/>
    <property type="molecule type" value="Genomic_DNA"/>
</dbReference>
<organism evidence="5 6">
    <name type="scientific">Actinocrispum wychmicini</name>
    <dbReference type="NCBI Taxonomy" id="1213861"/>
    <lineage>
        <taxon>Bacteria</taxon>
        <taxon>Bacillati</taxon>
        <taxon>Actinomycetota</taxon>
        <taxon>Actinomycetes</taxon>
        <taxon>Pseudonocardiales</taxon>
        <taxon>Pseudonocardiaceae</taxon>
        <taxon>Actinocrispum</taxon>
    </lineage>
</organism>
<dbReference type="InterPro" id="IPR018062">
    <property type="entry name" value="HTH_AraC-typ_CS"/>
</dbReference>
<comment type="caution">
    <text evidence="5">The sequence shown here is derived from an EMBL/GenBank/DDBJ whole genome shotgun (WGS) entry which is preliminary data.</text>
</comment>
<dbReference type="Gene3D" id="1.10.10.60">
    <property type="entry name" value="Homeodomain-like"/>
    <property type="match status" value="1"/>
</dbReference>
<sequence>MSEHVIAVLALDGVVGFDLSIPCQVFGTAKLADGSHPYLVRVCGPRPAVSATAGGISYYEILVPYDLSVAAEADTVIVPGLDVTSQVPPEVLDLLRGSQARIVSICTGARVLAEAGLLAGKRATTHWRAAPELARRHPDVLVDAKALFTGDGRIYTSAGVAAGLDLCLHLIGRDHGAAAAATAASMVVMAPTREGGQAQFIADAQPPDDSGSLAETLTWIQANAGEPLTVADIARHAALSVRTLTRRFRERLGTSPQNWLLQQRLHLARKLLETTDLPIPQIAERAGYGSANALRAHFARDLATSPQRYRHGFQHQG</sequence>
<dbReference type="RefSeq" id="WP_132115708.1">
    <property type="nucleotide sequence ID" value="NZ_SLWS01000003.1"/>
</dbReference>